<sequence>MATAAQKHPPAKNADDSDMSEDEEGGRRVAGIYIPPPIKPYCSTESKGPRLIITKIVNVDFKSYANTVVLGPFHHQFSAIIGPNGSGKSNVIDAMLFVFGYRAQKIRSKKISVLLHKSNARPNVTHCKVEVHFVQILDKPDGTYEILPNTELSIGRIGYDNNGSDYLINGRKTNFKEVSKLLKGFGIDLDHNRFLILQGEVESIAMMKNKAANDNECGLLEYLEDIIGTTRYKKPLIQINERVEELNERRTEKHNRCKIAEREMKDLEKPMNEAVEYLKLENSFFRTQNLQIQKYLHDTKLQITEGEENKVKLDEELKEHDSQFEQYIKERKEKEAIIEENTKKKESLLKRKEDLDKTIKGIERKFNETQESMVAANKRRKTLKTQLDKENANLEQLMKVPEKNIKEIKESEEKIEKLSKQKSELDEQLKKNQESLKEETKELIEQRETLSIKLAELKKKSDEDKTALAVKEKELNVVTSARTTEIRKYETFKNSFEDSQKSLEEKKERIVQAKQEHVDAKKKLDEIVQLNHSHQQEERHLEEKVRSLRNKIEQNNQELEAKHTRGKVVDFLMDQKKKGHLPGVIGRLGDLGGIDSKYDIAISNACPKLDNIVVDNVDTATACIEALRKHNVGMASFIALDKMKRFEGHCRQTIQTPENVPRLFDLVRVEDQSLRTVFYFALRDTVVANDLEQGTRIAYGARRWRVVTLQGGVIETSGTMTGGGRSVIRGKMGQQVQTKTKTAQSPRTSGKELEAMMIEAERLQNRINELQREQGEFEAEIPGLKKLIMLREREIRDLENNIRTLSEQLPKLEEQIKNQEKVVQNTRSDAGAVATLEKEIAVLRKAFEKSLKATTETETEVTGVDQQIADINKKKIKGLRDKINDFKKQIDKLTSNANKLQNELDTNERNIEKVKEKIENCQTEITTAETSIREFVRIRDECNTDKEKLEEKVKEVEEELANTDGDFGGLKKEIAALSKKENEGRMKRLEIEQKIESVIQQIHDLKRKIPHWENKLKPLKLHQIPNEPEPEPLKQYTDEELNGYATSDIQYQYTSQEEALSKSKPNLSVIDEFNKKRDTYMERVKDLEDVTGKRNEMRQTYDDVRKLRFNEFMSGFNIITKKLKEMYQMITLGGDAELELVDSMDPFNEGIVFSVRPPKKSWKAISNLSGGEKTLSSLALVFALHYYKPSPLYVMDEIDAALDFKNVSIVANYIKERTKNAQFIIISLRSNMFELSDYLIGISKHKDCTSSVTIKNHPPKRPTLTQSQSSQRPTTSNSTFDALKQVQSQMSNTSKVQEMNESTEEEKLDESAANVTVIENVTNMDEGVEQPSAVVDESAEVNESSEVHESVVDESAQVQESVIDESTAADESASQIEPSVNEASDAMETD</sequence>
<protein>
    <recommendedName>
        <fullName evidence="11">Structural maintenance of chromosomes protein</fullName>
    </recommendedName>
</protein>
<keyword evidence="10" id="KW-0131">Cell cycle</keyword>
<dbReference type="Pfam" id="PF02463">
    <property type="entry name" value="SMC_N"/>
    <property type="match status" value="1"/>
</dbReference>
<dbReference type="GO" id="GO:0005634">
    <property type="term" value="C:nucleus"/>
    <property type="evidence" value="ECO:0007669"/>
    <property type="project" value="UniProtKB-SubCell"/>
</dbReference>
<dbReference type="Gene3D" id="1.10.287.1490">
    <property type="match status" value="1"/>
</dbReference>
<dbReference type="FunFam" id="3.40.50.300:FF:000481">
    <property type="entry name" value="Structural maintenance of chromosomes 4"/>
    <property type="match status" value="1"/>
</dbReference>
<dbReference type="GO" id="GO:0000796">
    <property type="term" value="C:condensin complex"/>
    <property type="evidence" value="ECO:0007669"/>
    <property type="project" value="TreeGrafter"/>
</dbReference>
<evidence type="ECO:0000256" key="8">
    <source>
        <dbReference type="ARBA" id="ARBA00023067"/>
    </source>
</evidence>
<evidence type="ECO:0000256" key="10">
    <source>
        <dbReference type="ARBA" id="ARBA00023306"/>
    </source>
</evidence>
<keyword evidence="7 12" id="KW-0175">Coiled coil</keyword>
<evidence type="ECO:0000256" key="9">
    <source>
        <dbReference type="ARBA" id="ARBA00023242"/>
    </source>
</evidence>
<dbReference type="PANTHER" id="PTHR18937">
    <property type="entry name" value="STRUCTURAL MAINTENANCE OF CHROMOSOMES SMC FAMILY MEMBER"/>
    <property type="match status" value="1"/>
</dbReference>
<feature type="coiled-coil region" evidence="12">
    <location>
        <begin position="753"/>
        <end position="829"/>
    </location>
</feature>
<keyword evidence="9 11" id="KW-0539">Nucleus</keyword>
<dbReference type="GO" id="GO:0007076">
    <property type="term" value="P:mitotic chromosome condensation"/>
    <property type="evidence" value="ECO:0007669"/>
    <property type="project" value="TreeGrafter"/>
</dbReference>
<evidence type="ECO:0000256" key="5">
    <source>
        <dbReference type="ARBA" id="ARBA00022776"/>
    </source>
</evidence>
<feature type="compositionally biased region" description="Low complexity" evidence="13">
    <location>
        <begin position="1263"/>
        <end position="1279"/>
    </location>
</feature>
<feature type="region of interest" description="Disordered" evidence="13">
    <location>
        <begin position="1250"/>
        <end position="1310"/>
    </location>
</feature>
<evidence type="ECO:0000256" key="13">
    <source>
        <dbReference type="SAM" id="MobiDB-lite"/>
    </source>
</evidence>
<name>A0A336MBX2_CULSO</name>
<proteinExistence type="inferred from homology"/>
<dbReference type="GO" id="GO:0051301">
    <property type="term" value="P:cell division"/>
    <property type="evidence" value="ECO:0007669"/>
    <property type="project" value="UniProtKB-KW"/>
</dbReference>
<feature type="region of interest" description="Disordered" evidence="13">
    <location>
        <begin position="1"/>
        <end position="31"/>
    </location>
</feature>
<evidence type="ECO:0000256" key="2">
    <source>
        <dbReference type="ARBA" id="ARBA00006005"/>
    </source>
</evidence>
<organism evidence="16">
    <name type="scientific">Culicoides sonorensis</name>
    <name type="common">Biting midge</name>
    <dbReference type="NCBI Taxonomy" id="179676"/>
    <lineage>
        <taxon>Eukaryota</taxon>
        <taxon>Metazoa</taxon>
        <taxon>Ecdysozoa</taxon>
        <taxon>Arthropoda</taxon>
        <taxon>Hexapoda</taxon>
        <taxon>Insecta</taxon>
        <taxon>Pterygota</taxon>
        <taxon>Neoptera</taxon>
        <taxon>Endopterygota</taxon>
        <taxon>Diptera</taxon>
        <taxon>Nematocera</taxon>
        <taxon>Chironomoidea</taxon>
        <taxon>Ceratopogonidae</taxon>
        <taxon>Ceratopogoninae</taxon>
        <taxon>Culicoides</taxon>
        <taxon>Monoculicoides</taxon>
    </lineage>
</organism>
<dbReference type="Gene3D" id="1.20.1060.20">
    <property type="match status" value="1"/>
</dbReference>
<keyword evidence="3" id="KW-0132">Cell division</keyword>
<keyword evidence="5" id="KW-0498">Mitosis</keyword>
<evidence type="ECO:0000256" key="11">
    <source>
        <dbReference type="PIRNR" id="PIRNR005719"/>
    </source>
</evidence>
<keyword evidence="6" id="KW-0067">ATP-binding</keyword>
<dbReference type="FunFam" id="3.30.70.1620:FF:000003">
    <property type="entry name" value="Structural maintenance of chromosomes 4"/>
    <property type="match status" value="1"/>
</dbReference>
<comment type="similarity">
    <text evidence="2">Belongs to the SMC family. SMC4 subfamily.</text>
</comment>
<dbReference type="Pfam" id="PF06470">
    <property type="entry name" value="SMC_hinge"/>
    <property type="match status" value="1"/>
</dbReference>
<feature type="compositionally biased region" description="Polar residues" evidence="13">
    <location>
        <begin position="1285"/>
        <end position="1300"/>
    </location>
</feature>
<dbReference type="SUPFAM" id="SSF52540">
    <property type="entry name" value="P-loop containing nucleoside triphosphate hydrolases"/>
    <property type="match status" value="1"/>
</dbReference>
<keyword evidence="4" id="KW-0547">Nucleotide-binding</keyword>
<dbReference type="InterPro" id="IPR036277">
    <property type="entry name" value="SMC_hinge_sf"/>
</dbReference>
<evidence type="ECO:0000259" key="14">
    <source>
        <dbReference type="SMART" id="SM00968"/>
    </source>
</evidence>
<dbReference type="EMBL" id="UFQS01000735">
    <property type="protein sequence ID" value="SSX06482.1"/>
    <property type="molecule type" value="Genomic_DNA"/>
</dbReference>
<evidence type="ECO:0000256" key="3">
    <source>
        <dbReference type="ARBA" id="ARBA00022618"/>
    </source>
</evidence>
<evidence type="ECO:0000256" key="7">
    <source>
        <dbReference type="ARBA" id="ARBA00023054"/>
    </source>
</evidence>
<dbReference type="EMBL" id="UFQT01000735">
    <property type="protein sequence ID" value="SSX26831.1"/>
    <property type="molecule type" value="Genomic_DNA"/>
</dbReference>
<dbReference type="PANTHER" id="PTHR18937:SF172">
    <property type="entry name" value="STRUCTURAL MAINTENANCE OF CHROMOSOMES PROTEIN"/>
    <property type="match status" value="1"/>
</dbReference>
<dbReference type="VEuPathDB" id="VectorBase:CSON013915"/>
<feature type="coiled-coil region" evidence="12">
    <location>
        <begin position="303"/>
        <end position="565"/>
    </location>
</feature>
<dbReference type="FunFam" id="3.40.50.300:FF:000585">
    <property type="entry name" value="Structural maintenance of chromosomes 4"/>
    <property type="match status" value="1"/>
</dbReference>
<feature type="coiled-coil region" evidence="12">
    <location>
        <begin position="876"/>
        <end position="1015"/>
    </location>
</feature>
<dbReference type="SUPFAM" id="SSF57997">
    <property type="entry name" value="Tropomyosin"/>
    <property type="match status" value="1"/>
</dbReference>
<evidence type="ECO:0000313" key="16">
    <source>
        <dbReference type="EMBL" id="SSX26831.1"/>
    </source>
</evidence>
<dbReference type="Gene3D" id="3.30.70.1620">
    <property type="match status" value="1"/>
</dbReference>
<dbReference type="InterPro" id="IPR003395">
    <property type="entry name" value="RecF/RecN/SMC_N"/>
</dbReference>
<keyword evidence="8" id="KW-0226">DNA condensation</keyword>
<dbReference type="GO" id="GO:0005524">
    <property type="term" value="F:ATP binding"/>
    <property type="evidence" value="ECO:0007669"/>
    <property type="project" value="UniProtKB-KW"/>
</dbReference>
<dbReference type="SMART" id="SM00968">
    <property type="entry name" value="SMC_hinge"/>
    <property type="match status" value="1"/>
</dbReference>
<feature type="region of interest" description="Disordered" evidence="13">
    <location>
        <begin position="1335"/>
        <end position="1390"/>
    </location>
</feature>
<dbReference type="GO" id="GO:0016887">
    <property type="term" value="F:ATP hydrolysis activity"/>
    <property type="evidence" value="ECO:0007669"/>
    <property type="project" value="InterPro"/>
</dbReference>
<reference evidence="15" key="1">
    <citation type="submission" date="2018-04" db="EMBL/GenBank/DDBJ databases">
        <authorList>
            <person name="Go L.Y."/>
            <person name="Mitchell J.A."/>
        </authorList>
    </citation>
    <scope>NUCLEOTIDE SEQUENCE</scope>
    <source>
        <tissue evidence="15">Whole organism</tissue>
    </source>
</reference>
<dbReference type="PIRSF" id="PIRSF005719">
    <property type="entry name" value="SMC"/>
    <property type="match status" value="1"/>
</dbReference>
<feature type="domain" description="SMC hinge" evidence="14">
    <location>
        <begin position="582"/>
        <end position="698"/>
    </location>
</feature>
<dbReference type="InterPro" id="IPR024704">
    <property type="entry name" value="SMC"/>
</dbReference>
<evidence type="ECO:0000313" key="15">
    <source>
        <dbReference type="EMBL" id="SSX06482.1"/>
    </source>
</evidence>
<dbReference type="Gene3D" id="3.40.50.300">
    <property type="entry name" value="P-loop containing nucleotide triphosphate hydrolases"/>
    <property type="match status" value="2"/>
</dbReference>
<feature type="compositionally biased region" description="Polar residues" evidence="13">
    <location>
        <begin position="1372"/>
        <end position="1382"/>
    </location>
</feature>
<comment type="subcellular location">
    <subcellularLocation>
        <location evidence="1 11">Nucleus</location>
    </subcellularLocation>
</comment>
<feature type="compositionally biased region" description="Low complexity" evidence="13">
    <location>
        <begin position="1335"/>
        <end position="1344"/>
    </location>
</feature>
<feature type="coiled-coil region" evidence="12">
    <location>
        <begin position="236"/>
        <end position="263"/>
    </location>
</feature>
<evidence type="ECO:0000256" key="1">
    <source>
        <dbReference type="ARBA" id="ARBA00004123"/>
    </source>
</evidence>
<evidence type="ECO:0000256" key="6">
    <source>
        <dbReference type="ARBA" id="ARBA00022840"/>
    </source>
</evidence>
<dbReference type="InterPro" id="IPR027417">
    <property type="entry name" value="P-loop_NTPase"/>
</dbReference>
<accession>A0A336MBX2</accession>
<reference evidence="16" key="2">
    <citation type="submission" date="2018-07" db="EMBL/GenBank/DDBJ databases">
        <authorList>
            <person name="Quirk P.G."/>
            <person name="Krulwich T.A."/>
        </authorList>
    </citation>
    <scope>NUCLEOTIDE SEQUENCE</scope>
</reference>
<evidence type="ECO:0000256" key="4">
    <source>
        <dbReference type="ARBA" id="ARBA00022741"/>
    </source>
</evidence>
<dbReference type="OMA" id="CPALDNM"/>
<gene>
    <name evidence="16" type="primary">CSON013915</name>
</gene>
<evidence type="ECO:0000256" key="12">
    <source>
        <dbReference type="SAM" id="Coils"/>
    </source>
</evidence>
<dbReference type="InterPro" id="IPR010935">
    <property type="entry name" value="SMC_hinge"/>
</dbReference>
<dbReference type="SUPFAM" id="SSF75553">
    <property type="entry name" value="Smc hinge domain"/>
    <property type="match status" value="1"/>
</dbReference>